<evidence type="ECO:0000259" key="7">
    <source>
        <dbReference type="PROSITE" id="PS51194"/>
    </source>
</evidence>
<dbReference type="InterPro" id="IPR002464">
    <property type="entry name" value="DNA/RNA_helicase_DEAH_CS"/>
</dbReference>
<dbReference type="InterPro" id="IPR027417">
    <property type="entry name" value="P-loop_NTPase"/>
</dbReference>
<keyword evidence="4" id="KW-0067">ATP-binding</keyword>
<dbReference type="GO" id="GO:0004386">
    <property type="term" value="F:helicase activity"/>
    <property type="evidence" value="ECO:0007669"/>
    <property type="project" value="UniProtKB-KW"/>
</dbReference>
<dbReference type="SUPFAM" id="SSF52540">
    <property type="entry name" value="P-loop containing nucleoside triphosphate hydrolases"/>
    <property type="match status" value="1"/>
</dbReference>
<accession>A0ABV1JUK1</accession>
<dbReference type="EMBL" id="JBEDNP010000006">
    <property type="protein sequence ID" value="MEQ3539636.1"/>
    <property type="molecule type" value="Genomic_DNA"/>
</dbReference>
<evidence type="ECO:0000313" key="9">
    <source>
        <dbReference type="Proteomes" id="UP001464923"/>
    </source>
</evidence>
<evidence type="ECO:0000256" key="5">
    <source>
        <dbReference type="SAM" id="MobiDB-lite"/>
    </source>
</evidence>
<dbReference type="PIRSF" id="PIRSF005496">
    <property type="entry name" value="ATP_hel_hrpB"/>
    <property type="match status" value="1"/>
</dbReference>
<dbReference type="PROSITE" id="PS51192">
    <property type="entry name" value="HELICASE_ATP_BIND_1"/>
    <property type="match status" value="1"/>
</dbReference>
<dbReference type="Pfam" id="PF08482">
    <property type="entry name" value="HrpB_C"/>
    <property type="match status" value="1"/>
</dbReference>
<name>A0ABV1JUK1_9PSEU</name>
<dbReference type="InterPro" id="IPR013689">
    <property type="entry name" value="RNA_helicase_ATP-dep_HrpB_C"/>
</dbReference>
<evidence type="ECO:0000256" key="3">
    <source>
        <dbReference type="ARBA" id="ARBA00022806"/>
    </source>
</evidence>
<keyword evidence="9" id="KW-1185">Reference proteome</keyword>
<dbReference type="PROSITE" id="PS51194">
    <property type="entry name" value="HELICASE_CTER"/>
    <property type="match status" value="1"/>
</dbReference>
<dbReference type="InterPro" id="IPR007502">
    <property type="entry name" value="Helicase-assoc_dom"/>
</dbReference>
<dbReference type="PROSITE" id="PS00690">
    <property type="entry name" value="DEAH_ATP_HELICASE"/>
    <property type="match status" value="1"/>
</dbReference>
<keyword evidence="1" id="KW-0547">Nucleotide-binding</keyword>
<dbReference type="RefSeq" id="WP_345648980.1">
    <property type="nucleotide sequence ID" value="NZ_BAABLY010000059.1"/>
</dbReference>
<feature type="compositionally biased region" description="Low complexity" evidence="5">
    <location>
        <begin position="496"/>
        <end position="522"/>
    </location>
</feature>
<evidence type="ECO:0000259" key="6">
    <source>
        <dbReference type="PROSITE" id="PS51192"/>
    </source>
</evidence>
<dbReference type="PANTHER" id="PTHR43519:SF1">
    <property type="entry name" value="ATP-DEPENDENT RNA HELICASE HRPB"/>
    <property type="match status" value="1"/>
</dbReference>
<gene>
    <name evidence="8" type="ORF">WHI96_12440</name>
</gene>
<dbReference type="CDD" id="cd18791">
    <property type="entry name" value="SF2_C_RHA"/>
    <property type="match status" value="1"/>
</dbReference>
<feature type="compositionally biased region" description="Basic and acidic residues" evidence="5">
    <location>
        <begin position="863"/>
        <end position="873"/>
    </location>
</feature>
<reference evidence="8 9" key="1">
    <citation type="submission" date="2024-03" db="EMBL/GenBank/DDBJ databases">
        <title>Draft genome sequence of Pseudonocardia tropica JCM 19149.</title>
        <authorList>
            <person name="Butdee W."/>
            <person name="Duangmal K."/>
        </authorList>
    </citation>
    <scope>NUCLEOTIDE SEQUENCE [LARGE SCALE GENOMIC DNA]</scope>
    <source>
        <strain evidence="8 9">JCM 19149</strain>
    </source>
</reference>
<feature type="domain" description="Helicase C-terminal" evidence="7">
    <location>
        <begin position="207"/>
        <end position="377"/>
    </location>
</feature>
<feature type="region of interest" description="Disordered" evidence="5">
    <location>
        <begin position="863"/>
        <end position="885"/>
    </location>
</feature>
<dbReference type="InterPro" id="IPR011545">
    <property type="entry name" value="DEAD/DEAH_box_helicase_dom"/>
</dbReference>
<dbReference type="InterPro" id="IPR001650">
    <property type="entry name" value="Helicase_C-like"/>
</dbReference>
<evidence type="ECO:0000313" key="8">
    <source>
        <dbReference type="EMBL" id="MEQ3539636.1"/>
    </source>
</evidence>
<dbReference type="InterPro" id="IPR014001">
    <property type="entry name" value="Helicase_ATP-bd"/>
</dbReference>
<proteinExistence type="predicted"/>
<dbReference type="Pfam" id="PF00270">
    <property type="entry name" value="DEAD"/>
    <property type="match status" value="1"/>
</dbReference>
<dbReference type="InterPro" id="IPR010225">
    <property type="entry name" value="HrpB"/>
</dbReference>
<comment type="caution">
    <text evidence="8">The sequence shown here is derived from an EMBL/GenBank/DDBJ whole genome shotgun (WGS) entry which is preliminary data.</text>
</comment>
<dbReference type="PANTHER" id="PTHR43519">
    <property type="entry name" value="ATP-DEPENDENT RNA HELICASE HRPB"/>
    <property type="match status" value="1"/>
</dbReference>
<dbReference type="Proteomes" id="UP001464923">
    <property type="component" value="Unassembled WGS sequence"/>
</dbReference>
<dbReference type="Gene3D" id="1.20.120.1080">
    <property type="match status" value="1"/>
</dbReference>
<feature type="region of interest" description="Disordered" evidence="5">
    <location>
        <begin position="496"/>
        <end position="558"/>
    </location>
</feature>
<dbReference type="Gene3D" id="3.40.50.300">
    <property type="entry name" value="P-loop containing nucleotide triphosphate hydrolases"/>
    <property type="match status" value="2"/>
</dbReference>
<dbReference type="SMART" id="SM00490">
    <property type="entry name" value="HELICc"/>
    <property type="match status" value="1"/>
</dbReference>
<sequence length="885" mass="91109">MPPLPDLPVRAVLDELRAALDDRGGAVLVAPPGTGKTTLVPLALAGLDGSGPAPAGTVLVAEPRRVAARAAAARMSSLLGTGVGGPVGYRVRGDARTGPGTRVEVVTSGLLLRRLAGDPELTGVSTVVLDEVHERHLDADLLLTLLLDARDGLRPDLRLLATSATLDAARPAVLLGDDDRAAPVLEVAARSYDVAVTHVPPARAGRGGTERIENTVARTCVRALEHGSVLAFLPGVAEIGRTASALRELGPDADVLALHGRLPAAEQDAALRDGPRRRIVLATAVAESSLTVPGVRAVVDSGLVRVPHTDHRRGLSGLVTRRVSRAVATQRAGRAGREAPGFAFRCWPEGEGLADAPDPEIRTADLTALALDLAVWGTPDGSGLRWWDAPPPGPLAAGRTVLTALGAIDARGAVTDRGRRISALGLHPRLARALLDGVAAGGAPAEVAGIVAVLDDDTLAGPADDLTAALARLRSGDAPGAGRWRGDRDRLTGALRRTRAAAASPASSPAAAASPTGTTSADTPPPGTSPGAVARSGPAAGAPGRARERAGRAEGAPGTELVALVTGLAHPERLARRRDGAAGVFLMTGGTAVEVPPGPLRDAEWLAVAVADRRPGQIHGRVRLAATTDAATARRAAAPLRVTGSEAVWSDGDVRARTVDRLGAIVLSEKPDRSPDPGAVRDALVAGLRAEGTGLLRWTAGAVSLRERLGFLHRVLGAPWPDVSEEALLDSAADPAGWLAGPLATARRRSDLARVDAGPALRRHVAASVGGLAGRIDELAPERLTVPTGSRIALDYSGAAPALPVKVQEVFGWTGSPAVADGRVPVVLHLLSPAGRPTAVTADLDSFWDNAYPQVRAELRGRYPKHAWPEDPRTATPGRGTGRRR</sequence>
<organism evidence="8 9">
    <name type="scientific">Pseudonocardia tropica</name>
    <dbReference type="NCBI Taxonomy" id="681289"/>
    <lineage>
        <taxon>Bacteria</taxon>
        <taxon>Bacillati</taxon>
        <taxon>Actinomycetota</taxon>
        <taxon>Actinomycetes</taxon>
        <taxon>Pseudonocardiales</taxon>
        <taxon>Pseudonocardiaceae</taxon>
        <taxon>Pseudonocardia</taxon>
    </lineage>
</organism>
<dbReference type="SMART" id="SM00847">
    <property type="entry name" value="HA2"/>
    <property type="match status" value="1"/>
</dbReference>
<evidence type="ECO:0000256" key="1">
    <source>
        <dbReference type="ARBA" id="ARBA00022741"/>
    </source>
</evidence>
<dbReference type="SMART" id="SM00487">
    <property type="entry name" value="DEXDc"/>
    <property type="match status" value="1"/>
</dbReference>
<keyword evidence="3 8" id="KW-0347">Helicase</keyword>
<feature type="compositionally biased region" description="Low complexity" evidence="5">
    <location>
        <begin position="529"/>
        <end position="544"/>
    </location>
</feature>
<dbReference type="Pfam" id="PF00271">
    <property type="entry name" value="Helicase_C"/>
    <property type="match status" value="1"/>
</dbReference>
<evidence type="ECO:0000256" key="4">
    <source>
        <dbReference type="ARBA" id="ARBA00022840"/>
    </source>
</evidence>
<protein>
    <submittedName>
        <fullName evidence="8">ATP-dependent helicase C-terminal domain-containing protein</fullName>
    </submittedName>
</protein>
<keyword evidence="2" id="KW-0378">Hydrolase</keyword>
<evidence type="ECO:0000256" key="2">
    <source>
        <dbReference type="ARBA" id="ARBA00022801"/>
    </source>
</evidence>
<feature type="domain" description="Helicase ATP-binding" evidence="6">
    <location>
        <begin position="17"/>
        <end position="184"/>
    </location>
</feature>